<keyword evidence="3" id="KW-1185">Reference proteome</keyword>
<evidence type="ECO:0000313" key="2">
    <source>
        <dbReference type="EMBL" id="MXO57880.1"/>
    </source>
</evidence>
<dbReference type="Proteomes" id="UP000468943">
    <property type="component" value="Unassembled WGS sequence"/>
</dbReference>
<keyword evidence="1" id="KW-0175">Coiled coil</keyword>
<proteinExistence type="predicted"/>
<accession>A0A6I4SRZ1</accession>
<dbReference type="RefSeq" id="WP_160598907.1">
    <property type="nucleotide sequence ID" value="NZ_WTYS01000001.1"/>
</dbReference>
<sequence>MSLISRLNPKDGVQDFWSEFRRPNPYRWRILAASMTLTGGLMYLIIQENVVGPPVPYDVEYITSFEPGRTDEEIMVSNIENQRKKEEMAALLEQNEERKKELYRALARASGMDPDEIEREAAEEEARDEAAAIVRREQALGRSTVNSAE</sequence>
<comment type="caution">
    <text evidence="2">The sequence shown here is derived from an EMBL/GenBank/DDBJ whole genome shotgun (WGS) entry which is preliminary data.</text>
</comment>
<protein>
    <submittedName>
        <fullName evidence="2">Uncharacterized protein</fullName>
    </submittedName>
</protein>
<reference evidence="2 3" key="1">
    <citation type="submission" date="2019-12" db="EMBL/GenBank/DDBJ databases">
        <title>Genomic-based taxomic classification of the family Erythrobacteraceae.</title>
        <authorList>
            <person name="Xu L."/>
        </authorList>
    </citation>
    <scope>NUCLEOTIDE SEQUENCE [LARGE SCALE GENOMIC DNA]</scope>
    <source>
        <strain evidence="2 3">JCM 17802</strain>
    </source>
</reference>
<feature type="coiled-coil region" evidence="1">
    <location>
        <begin position="81"/>
        <end position="112"/>
    </location>
</feature>
<dbReference type="EMBL" id="WTYS01000001">
    <property type="protein sequence ID" value="MXO57880.1"/>
    <property type="molecule type" value="Genomic_DNA"/>
</dbReference>
<name>A0A6I4SRZ1_9SPHN</name>
<gene>
    <name evidence="2" type="ORF">GRI36_13460</name>
</gene>
<dbReference type="AlphaFoldDB" id="A0A6I4SRZ1"/>
<organism evidence="2 3">
    <name type="scientific">Pontixanthobacter gangjinensis</name>
    <dbReference type="NCBI Taxonomy" id="1028742"/>
    <lineage>
        <taxon>Bacteria</taxon>
        <taxon>Pseudomonadati</taxon>
        <taxon>Pseudomonadota</taxon>
        <taxon>Alphaproteobacteria</taxon>
        <taxon>Sphingomonadales</taxon>
        <taxon>Erythrobacteraceae</taxon>
        <taxon>Pontixanthobacter</taxon>
    </lineage>
</organism>
<evidence type="ECO:0000256" key="1">
    <source>
        <dbReference type="SAM" id="Coils"/>
    </source>
</evidence>
<dbReference type="OrthoDB" id="7391871at2"/>
<evidence type="ECO:0000313" key="3">
    <source>
        <dbReference type="Proteomes" id="UP000468943"/>
    </source>
</evidence>